<feature type="transmembrane region" description="Helical" evidence="1">
    <location>
        <begin position="34"/>
        <end position="55"/>
    </location>
</feature>
<evidence type="ECO:0000313" key="2">
    <source>
        <dbReference type="EMBL" id="MDO7906024.1"/>
    </source>
</evidence>
<accession>A0ABT9CBI7</accession>
<dbReference type="RefSeq" id="WP_305023204.1">
    <property type="nucleotide sequence ID" value="NZ_JAUQTB010000002.1"/>
</dbReference>
<keyword evidence="1" id="KW-0812">Transmembrane</keyword>
<evidence type="ECO:0000313" key="3">
    <source>
        <dbReference type="Proteomes" id="UP001240171"/>
    </source>
</evidence>
<evidence type="ECO:0008006" key="4">
    <source>
        <dbReference type="Google" id="ProtNLM"/>
    </source>
</evidence>
<feature type="transmembrane region" description="Helical" evidence="1">
    <location>
        <begin position="6"/>
        <end position="22"/>
    </location>
</feature>
<keyword evidence="1" id="KW-1133">Transmembrane helix</keyword>
<keyword evidence="3" id="KW-1185">Reference proteome</keyword>
<protein>
    <recommendedName>
        <fullName evidence="4">Signal transduction histidine kinase</fullName>
    </recommendedName>
</protein>
<dbReference type="EMBL" id="JAUQTB010000002">
    <property type="protein sequence ID" value="MDO7906024.1"/>
    <property type="molecule type" value="Genomic_DNA"/>
</dbReference>
<keyword evidence="1" id="KW-0472">Membrane</keyword>
<proteinExistence type="predicted"/>
<name>A0ABT9CBI7_9BACL</name>
<sequence>MNTGNILIFIILAFTLSIVLILKRDSIAPPFKRWMALFAVIMMCVAFFLIIFSLLGMGA</sequence>
<dbReference type="Proteomes" id="UP001240171">
    <property type="component" value="Unassembled WGS sequence"/>
</dbReference>
<reference evidence="2 3" key="1">
    <citation type="submission" date="2023-07" db="EMBL/GenBank/DDBJ databases">
        <title>Paenibacillus sp. JX-17 nov. isolated from soil.</title>
        <authorList>
            <person name="Wan Y."/>
            <person name="Liu B."/>
        </authorList>
    </citation>
    <scope>NUCLEOTIDE SEQUENCE [LARGE SCALE GENOMIC DNA]</scope>
    <source>
        <strain evidence="2 3">JX-17</strain>
    </source>
</reference>
<evidence type="ECO:0000256" key="1">
    <source>
        <dbReference type="SAM" id="Phobius"/>
    </source>
</evidence>
<organism evidence="2 3">
    <name type="scientific">Paenibacillus lacisoli</name>
    <dbReference type="NCBI Taxonomy" id="3064525"/>
    <lineage>
        <taxon>Bacteria</taxon>
        <taxon>Bacillati</taxon>
        <taxon>Bacillota</taxon>
        <taxon>Bacilli</taxon>
        <taxon>Bacillales</taxon>
        <taxon>Paenibacillaceae</taxon>
        <taxon>Paenibacillus</taxon>
    </lineage>
</organism>
<comment type="caution">
    <text evidence="2">The sequence shown here is derived from an EMBL/GenBank/DDBJ whole genome shotgun (WGS) entry which is preliminary data.</text>
</comment>
<gene>
    <name evidence="2" type="ORF">Q5741_06275</name>
</gene>